<keyword evidence="1" id="KW-0808">Transferase</keyword>
<keyword evidence="7 9" id="KW-0472">Membrane</keyword>
<comment type="caution">
    <text evidence="11">The sequence shown here is derived from an EMBL/GenBank/DDBJ whole genome shotgun (WGS) entry which is preliminary data.</text>
</comment>
<dbReference type="AlphaFoldDB" id="A0AAV2HGI0"/>
<dbReference type="InterPro" id="IPR011009">
    <property type="entry name" value="Kinase-like_dom_sf"/>
</dbReference>
<evidence type="ECO:0000256" key="2">
    <source>
        <dbReference type="ARBA" id="ARBA00022692"/>
    </source>
</evidence>
<gene>
    <name evidence="11" type="ORF">GSLYS_00005964001</name>
</gene>
<feature type="transmembrane region" description="Helical" evidence="9">
    <location>
        <begin position="6"/>
        <end position="23"/>
    </location>
</feature>
<name>A0AAV2HGI0_LYMST</name>
<keyword evidence="12" id="KW-1185">Reference proteome</keyword>
<dbReference type="PANTHER" id="PTHR22618:SF2">
    <property type="entry name" value="PROTEIN O-MANNOSE KINASE"/>
    <property type="match status" value="1"/>
</dbReference>
<evidence type="ECO:0000313" key="11">
    <source>
        <dbReference type="EMBL" id="CAL1531869.1"/>
    </source>
</evidence>
<evidence type="ECO:0000256" key="7">
    <source>
        <dbReference type="ARBA" id="ARBA00023136"/>
    </source>
</evidence>
<dbReference type="PROSITE" id="PS50011">
    <property type="entry name" value="PROTEIN_KINASE_DOM"/>
    <property type="match status" value="1"/>
</dbReference>
<keyword evidence="6 9" id="KW-1133">Transmembrane helix</keyword>
<accession>A0AAV2HGI0</accession>
<evidence type="ECO:0000313" key="12">
    <source>
        <dbReference type="Proteomes" id="UP001497497"/>
    </source>
</evidence>
<dbReference type="EMBL" id="CAXITT010000099">
    <property type="protein sequence ID" value="CAL1531869.1"/>
    <property type="molecule type" value="Genomic_DNA"/>
</dbReference>
<protein>
    <recommendedName>
        <fullName evidence="10">Protein kinase domain-containing protein</fullName>
    </recommendedName>
</protein>
<dbReference type="GO" id="GO:0005524">
    <property type="term" value="F:ATP binding"/>
    <property type="evidence" value="ECO:0007669"/>
    <property type="project" value="UniProtKB-KW"/>
</dbReference>
<evidence type="ECO:0000256" key="6">
    <source>
        <dbReference type="ARBA" id="ARBA00022989"/>
    </source>
</evidence>
<feature type="domain" description="Protein kinase" evidence="10">
    <location>
        <begin position="70"/>
        <end position="336"/>
    </location>
</feature>
<dbReference type="InterPro" id="IPR000719">
    <property type="entry name" value="Prot_kinase_dom"/>
</dbReference>
<dbReference type="GO" id="GO:0005789">
    <property type="term" value="C:endoplasmic reticulum membrane"/>
    <property type="evidence" value="ECO:0007669"/>
    <property type="project" value="TreeGrafter"/>
</dbReference>
<reference evidence="11 12" key="1">
    <citation type="submission" date="2024-04" db="EMBL/GenBank/DDBJ databases">
        <authorList>
            <consortium name="Genoscope - CEA"/>
            <person name="William W."/>
        </authorList>
    </citation>
    <scope>NUCLEOTIDE SEQUENCE [LARGE SCALE GENOMIC DNA]</scope>
</reference>
<sequence length="336" mass="38531">MKEYYLYTFLLGAVALIAVLYQYHSSDNLSSEIVIDVKQRNNCSFGSFLLTGMSFCHHWLTCSDIFREVTDTQLLLGEGTQKIVREGVWRGHAVALNYLKTDFYVMDFKNDLKLLSYFSKEPKVNQLIGWCIEDLEFPIIITEKHPLGSPNKLENLFEKFPNLNTITFRFMLCVQYLEILAFLHTSTEGPFVMCDSNDPEKALSQLLLTNNLTLVINDMDAVPQVIRHNGTLIKCGHAQLFGDLVAPEQLWPFENLPFNDTAMHSYDEKVDIWKIPDVCNYLIGNGPGSSILKLHLFNIHSKCKETDPIKRPTVETVLESYLSIKKMLEKNFIKIS</sequence>
<comment type="subcellular location">
    <subcellularLocation>
        <location evidence="8">Endomembrane system</location>
        <topology evidence="8">Single-pass membrane protein</topology>
    </subcellularLocation>
</comment>
<evidence type="ECO:0000256" key="9">
    <source>
        <dbReference type="SAM" id="Phobius"/>
    </source>
</evidence>
<dbReference type="GO" id="GO:0019200">
    <property type="term" value="F:carbohydrate kinase activity"/>
    <property type="evidence" value="ECO:0007669"/>
    <property type="project" value="InterPro"/>
</dbReference>
<keyword evidence="2 9" id="KW-0812">Transmembrane</keyword>
<dbReference type="PANTHER" id="PTHR22618">
    <property type="entry name" value="PROTEIN O-MANNOSE KINASE"/>
    <property type="match status" value="1"/>
</dbReference>
<keyword evidence="5" id="KW-0067">ATP-binding</keyword>
<proteinExistence type="predicted"/>
<evidence type="ECO:0000256" key="1">
    <source>
        <dbReference type="ARBA" id="ARBA00022679"/>
    </source>
</evidence>
<dbReference type="GO" id="GO:0004672">
    <property type="term" value="F:protein kinase activity"/>
    <property type="evidence" value="ECO:0007669"/>
    <property type="project" value="InterPro"/>
</dbReference>
<evidence type="ECO:0000259" key="10">
    <source>
        <dbReference type="PROSITE" id="PS50011"/>
    </source>
</evidence>
<dbReference type="GO" id="GO:0006493">
    <property type="term" value="P:protein O-linked glycosylation"/>
    <property type="evidence" value="ECO:0007669"/>
    <property type="project" value="InterPro"/>
</dbReference>
<keyword evidence="4" id="KW-0418">Kinase</keyword>
<evidence type="ECO:0000256" key="8">
    <source>
        <dbReference type="ARBA" id="ARBA00037847"/>
    </source>
</evidence>
<dbReference type="Proteomes" id="UP001497497">
    <property type="component" value="Unassembled WGS sequence"/>
</dbReference>
<dbReference type="InterPro" id="IPR039318">
    <property type="entry name" value="POMK"/>
</dbReference>
<dbReference type="Gene3D" id="1.10.510.10">
    <property type="entry name" value="Transferase(Phosphotransferase) domain 1"/>
    <property type="match status" value="1"/>
</dbReference>
<evidence type="ECO:0000256" key="3">
    <source>
        <dbReference type="ARBA" id="ARBA00022741"/>
    </source>
</evidence>
<organism evidence="11 12">
    <name type="scientific">Lymnaea stagnalis</name>
    <name type="common">Great pond snail</name>
    <name type="synonym">Helix stagnalis</name>
    <dbReference type="NCBI Taxonomy" id="6523"/>
    <lineage>
        <taxon>Eukaryota</taxon>
        <taxon>Metazoa</taxon>
        <taxon>Spiralia</taxon>
        <taxon>Lophotrochozoa</taxon>
        <taxon>Mollusca</taxon>
        <taxon>Gastropoda</taxon>
        <taxon>Heterobranchia</taxon>
        <taxon>Euthyneura</taxon>
        <taxon>Panpulmonata</taxon>
        <taxon>Hygrophila</taxon>
        <taxon>Lymnaeoidea</taxon>
        <taxon>Lymnaeidae</taxon>
        <taxon>Lymnaea</taxon>
    </lineage>
</organism>
<keyword evidence="3" id="KW-0547">Nucleotide-binding</keyword>
<evidence type="ECO:0000256" key="4">
    <source>
        <dbReference type="ARBA" id="ARBA00022777"/>
    </source>
</evidence>
<dbReference type="SUPFAM" id="SSF56112">
    <property type="entry name" value="Protein kinase-like (PK-like)"/>
    <property type="match status" value="1"/>
</dbReference>
<evidence type="ECO:0000256" key="5">
    <source>
        <dbReference type="ARBA" id="ARBA00022840"/>
    </source>
</evidence>